<dbReference type="AlphaFoldDB" id="F6CUD7"/>
<dbReference type="EMBL" id="CP002771">
    <property type="protein sequence ID" value="AEF55256.1"/>
    <property type="molecule type" value="Genomic_DNA"/>
</dbReference>
<gene>
    <name evidence="1" type="ordered locus">Mar181_2219</name>
</gene>
<keyword evidence="2" id="KW-1185">Reference proteome</keyword>
<name>F6CUD7_MARPP</name>
<organism evidence="1 2">
    <name type="scientific">Marinomonas posidonica (strain CECT 7376 / NCIMB 14433 / IVIA-Po-181)</name>
    <dbReference type="NCBI Taxonomy" id="491952"/>
    <lineage>
        <taxon>Bacteria</taxon>
        <taxon>Pseudomonadati</taxon>
        <taxon>Pseudomonadota</taxon>
        <taxon>Gammaproteobacteria</taxon>
        <taxon>Oceanospirillales</taxon>
        <taxon>Oceanospirillaceae</taxon>
        <taxon>Marinomonas</taxon>
    </lineage>
</organism>
<dbReference type="Proteomes" id="UP000009230">
    <property type="component" value="Chromosome"/>
</dbReference>
<reference evidence="1 2" key="1">
    <citation type="journal article" date="2012" name="Stand. Genomic Sci.">
        <title>Complete genome sequence of Marinomonas posidonica type strain (IVIA-Po-181(T)).</title>
        <authorList>
            <person name="Lucas-Elio P."/>
            <person name="Goodwin L."/>
            <person name="Woyke T."/>
            <person name="Pitluck S."/>
            <person name="Nolan M."/>
            <person name="Kyrpides N.C."/>
            <person name="Detter J.C."/>
            <person name="Copeland A."/>
            <person name="Lu M."/>
            <person name="Bruce D."/>
            <person name="Detter C."/>
            <person name="Tapia R."/>
            <person name="Han S."/>
            <person name="Land M.L."/>
            <person name="Ivanova N."/>
            <person name="Mikhailova N."/>
            <person name="Johnston A.W."/>
            <person name="Sanchez-Amat A."/>
        </authorList>
    </citation>
    <scope>NUCLEOTIDE SEQUENCE [LARGE SCALE GENOMIC DNA]</scope>
    <source>
        <strain evidence="2">CECT 7376 / NCIMB 14433 / IVIA-Po-181</strain>
    </source>
</reference>
<evidence type="ECO:0000313" key="2">
    <source>
        <dbReference type="Proteomes" id="UP000009230"/>
    </source>
</evidence>
<dbReference type="HOGENOM" id="CLU_3397342_0_0_6"/>
<evidence type="ECO:0000313" key="1">
    <source>
        <dbReference type="EMBL" id="AEF55256.1"/>
    </source>
</evidence>
<accession>F6CUD7</accession>
<protein>
    <submittedName>
        <fullName evidence="1">Uncharacterized protein</fullName>
    </submittedName>
</protein>
<dbReference type="KEGG" id="mpc:Mar181_2219"/>
<sequence length="31" mass="3572">MLRRVYYVNLECSNYNDTSSLIEGCGIFLVV</sequence>
<proteinExistence type="predicted"/>